<evidence type="ECO:0000313" key="1">
    <source>
        <dbReference type="EMBL" id="OAV01352.1"/>
    </source>
</evidence>
<dbReference type="AlphaFoldDB" id="A0A7Z1A494"/>
<comment type="caution">
    <text evidence="1">The sequence shown here is derived from an EMBL/GenBank/DDBJ whole genome shotgun (WGS) entry which is preliminary data.</text>
</comment>
<evidence type="ECO:0008006" key="3">
    <source>
        <dbReference type="Google" id="ProtNLM"/>
    </source>
</evidence>
<name>A0A7Z1A494_MORCA</name>
<reference evidence="1 2" key="1">
    <citation type="journal article" date="2016" name="Genome Biol. Evol.">
        <title>Comparative Genomic Analyses of the Moraxella catarrhalis Serosensitive and Seroresistant Lineages Demonstrate Their Independent Evolution.</title>
        <authorList>
            <person name="Earl J.P."/>
            <person name="de Vries S.P."/>
            <person name="Ahmed A."/>
            <person name="Powell E."/>
            <person name="Schultz M.P."/>
            <person name="Hermans P.W."/>
            <person name="Hill D.J."/>
            <person name="Zhou Z."/>
            <person name="Constantinidou C.I."/>
            <person name="Hu F.Z."/>
            <person name="Bootsma H.J."/>
            <person name="Ehrlich G.D."/>
        </authorList>
    </citation>
    <scope>NUCLEOTIDE SEQUENCE [LARGE SCALE GENOMIC DNA]</scope>
    <source>
        <strain evidence="1 2">Z7574</strain>
    </source>
</reference>
<evidence type="ECO:0000313" key="2">
    <source>
        <dbReference type="Proteomes" id="UP000078446"/>
    </source>
</evidence>
<dbReference type="RefSeq" id="WP_064618302.1">
    <property type="nucleotide sequence ID" value="NZ_LXHE01000006.1"/>
</dbReference>
<gene>
    <name evidence="1" type="ORF">AO382_0848</name>
</gene>
<dbReference type="Proteomes" id="UP000078446">
    <property type="component" value="Unassembled WGS sequence"/>
</dbReference>
<dbReference type="InterPro" id="IPR035437">
    <property type="entry name" value="SNase_OB-fold_sf"/>
</dbReference>
<proteinExistence type="predicted"/>
<organism evidence="1 2">
    <name type="scientific">Moraxella catarrhalis</name>
    <name type="common">Branhamella catarrhalis</name>
    <dbReference type="NCBI Taxonomy" id="480"/>
    <lineage>
        <taxon>Bacteria</taxon>
        <taxon>Pseudomonadati</taxon>
        <taxon>Pseudomonadota</taxon>
        <taxon>Gammaproteobacteria</taxon>
        <taxon>Moraxellales</taxon>
        <taxon>Moraxellaceae</taxon>
        <taxon>Moraxella</taxon>
    </lineage>
</organism>
<dbReference type="SUPFAM" id="SSF50199">
    <property type="entry name" value="Staphylococcal nuclease"/>
    <property type="match status" value="1"/>
</dbReference>
<dbReference type="Gene3D" id="2.40.50.90">
    <property type="match status" value="1"/>
</dbReference>
<accession>A0A7Z1A494</accession>
<sequence length="87" mass="9543">MLIGASAQAQQYVINPPKSLDIRAPDGDTISFRSQGETVRVRLVGIDAQESKQAYGRESGSNLRSCINSGETIQVYYSKKKISMADF</sequence>
<dbReference type="EMBL" id="LXHE01000006">
    <property type="protein sequence ID" value="OAV01352.1"/>
    <property type="molecule type" value="Genomic_DNA"/>
</dbReference>
<protein>
    <recommendedName>
        <fullName evidence="3">Micrococcal nuclease</fullName>
    </recommendedName>
</protein>